<accession>U3A669</accession>
<gene>
    <name evidence="3" type="ORF">NT2_08_00200</name>
</gene>
<comment type="similarity">
    <text evidence="1 2">Belongs to the cytochrome P450 family.</text>
</comment>
<keyword evidence="2" id="KW-0479">Metal-binding</keyword>
<dbReference type="InterPro" id="IPR002397">
    <property type="entry name" value="Cyt_P450_B"/>
</dbReference>
<dbReference type="Proteomes" id="UP000016568">
    <property type="component" value="Unassembled WGS sequence"/>
</dbReference>
<keyword evidence="2" id="KW-0503">Monooxygenase</keyword>
<reference evidence="3 4" key="1">
    <citation type="submission" date="2013-09" db="EMBL/GenBank/DDBJ databases">
        <title>Whole genome shotgun sequence of Novosphingobium tardaugens NBRC 16725.</title>
        <authorList>
            <person name="Isaki S."/>
            <person name="Hosoyama A."/>
            <person name="Tsuchikane K."/>
            <person name="Katsumata H."/>
            <person name="Ando Y."/>
            <person name="Yamazaki S."/>
            <person name="Fujita N."/>
        </authorList>
    </citation>
    <scope>NUCLEOTIDE SEQUENCE [LARGE SCALE GENOMIC DNA]</scope>
    <source>
        <strain evidence="3 4">NBRC 16725</strain>
    </source>
</reference>
<dbReference type="GO" id="GO:0020037">
    <property type="term" value="F:heme binding"/>
    <property type="evidence" value="ECO:0007669"/>
    <property type="project" value="InterPro"/>
</dbReference>
<dbReference type="InterPro" id="IPR017972">
    <property type="entry name" value="Cyt_P450_CS"/>
</dbReference>
<dbReference type="AlphaFoldDB" id="U3A669"/>
<dbReference type="InterPro" id="IPR001128">
    <property type="entry name" value="Cyt_P450"/>
</dbReference>
<keyword evidence="2" id="KW-0408">Iron</keyword>
<keyword evidence="2" id="KW-0349">Heme</keyword>
<comment type="caution">
    <text evidence="3">The sequence shown here is derived from an EMBL/GenBank/DDBJ whole genome shotgun (WGS) entry which is preliminary data.</text>
</comment>
<dbReference type="EMBL" id="BASZ01000008">
    <property type="protein sequence ID" value="GAD50233.1"/>
    <property type="molecule type" value="Genomic_DNA"/>
</dbReference>
<dbReference type="Gene3D" id="1.10.630.10">
    <property type="entry name" value="Cytochrome P450"/>
    <property type="match status" value="1"/>
</dbReference>
<dbReference type="Pfam" id="PF00067">
    <property type="entry name" value="p450"/>
    <property type="match status" value="1"/>
</dbReference>
<protein>
    <submittedName>
        <fullName evidence="3">Putative cytochrome P450</fullName>
    </submittedName>
</protein>
<dbReference type="KEGG" id="ntd:EGO55_03010"/>
<keyword evidence="2" id="KW-0560">Oxidoreductase</keyword>
<dbReference type="PROSITE" id="PS00086">
    <property type="entry name" value="CYTOCHROME_P450"/>
    <property type="match status" value="1"/>
</dbReference>
<evidence type="ECO:0000256" key="2">
    <source>
        <dbReference type="RuleBase" id="RU000461"/>
    </source>
</evidence>
<organism evidence="3 4">
    <name type="scientific">Caenibius tardaugens NBRC 16725</name>
    <dbReference type="NCBI Taxonomy" id="1219035"/>
    <lineage>
        <taxon>Bacteria</taxon>
        <taxon>Pseudomonadati</taxon>
        <taxon>Pseudomonadota</taxon>
        <taxon>Alphaproteobacteria</taxon>
        <taxon>Sphingomonadales</taxon>
        <taxon>Erythrobacteraceae</taxon>
        <taxon>Caenibius</taxon>
    </lineage>
</organism>
<dbReference type="PANTHER" id="PTHR46696">
    <property type="entry name" value="P450, PUTATIVE (EUROFUNG)-RELATED"/>
    <property type="match status" value="1"/>
</dbReference>
<evidence type="ECO:0000256" key="1">
    <source>
        <dbReference type="ARBA" id="ARBA00010617"/>
    </source>
</evidence>
<evidence type="ECO:0000313" key="4">
    <source>
        <dbReference type="Proteomes" id="UP000016568"/>
    </source>
</evidence>
<proteinExistence type="inferred from homology"/>
<sequence>MRNPPIDQEFAFDPQDPSKSKDFALMDRIRATRPVCRPADHLVLTTRWQDTRDGFRDIVRFSSVGDMRAPGVTVPIEESFLGELDAPLHPRIRRVLMRAFTLKGGLAAEEWTRACVRRRLDAYAHNGGGDLMQALAIPLPGSVSAHVLGIPDALHDQVMAWCDALLHSTWPSHGKTERGEGIAGAFPELAATLDELIADRAANEAAAPDDRPDDLIATMVHTRDEEGWQIGAHHIRTLIVNILAGSLSASYMLGNIAYRFVRDTAFQQVLRDQPDLIPAAVEESLRYEAPVAFLFRTARDDGEIGGCPVHKGEHLMLGIAAANRDPAQYPDAGTFRLDRDNTDSHLSFGFGAHLCVGNHLTRMIGRVVLEEMIALFPQGSLSFAPGFAWQCVAHPLEYGPETLDLKVKTIR</sequence>
<dbReference type="eggNOG" id="COG2124">
    <property type="taxonomic scope" value="Bacteria"/>
</dbReference>
<dbReference type="RefSeq" id="WP_021691051.1">
    <property type="nucleotide sequence ID" value="NZ_BASZ01000008.1"/>
</dbReference>
<dbReference type="InterPro" id="IPR036396">
    <property type="entry name" value="Cyt_P450_sf"/>
</dbReference>
<dbReference type="GO" id="GO:0005506">
    <property type="term" value="F:iron ion binding"/>
    <property type="evidence" value="ECO:0007669"/>
    <property type="project" value="InterPro"/>
</dbReference>
<dbReference type="SUPFAM" id="SSF48264">
    <property type="entry name" value="Cytochrome P450"/>
    <property type="match status" value="1"/>
</dbReference>
<dbReference type="GO" id="GO:0016705">
    <property type="term" value="F:oxidoreductase activity, acting on paired donors, with incorporation or reduction of molecular oxygen"/>
    <property type="evidence" value="ECO:0007669"/>
    <property type="project" value="InterPro"/>
</dbReference>
<name>U3A669_9SPHN</name>
<keyword evidence="4" id="KW-1185">Reference proteome</keyword>
<dbReference type="PRINTS" id="PR00359">
    <property type="entry name" value="BP450"/>
</dbReference>
<dbReference type="OrthoDB" id="5522954at2"/>
<evidence type="ECO:0000313" key="3">
    <source>
        <dbReference type="EMBL" id="GAD50233.1"/>
    </source>
</evidence>
<dbReference type="GO" id="GO:0004497">
    <property type="term" value="F:monooxygenase activity"/>
    <property type="evidence" value="ECO:0007669"/>
    <property type="project" value="UniProtKB-KW"/>
</dbReference>
<dbReference type="PANTHER" id="PTHR46696:SF6">
    <property type="entry name" value="P450, PUTATIVE (EUROFUNG)-RELATED"/>
    <property type="match status" value="1"/>
</dbReference>